<dbReference type="EMBL" id="CXWC01000015">
    <property type="protein sequence ID" value="CTQ78611.1"/>
    <property type="molecule type" value="Genomic_DNA"/>
</dbReference>
<dbReference type="PRINTS" id="PR00723">
    <property type="entry name" value="SUBTILISIN"/>
</dbReference>
<accession>A0A0M7AZA0</accession>
<evidence type="ECO:0000256" key="5">
    <source>
        <dbReference type="PROSITE-ProRule" id="PRU01240"/>
    </source>
</evidence>
<keyword evidence="3 5" id="KW-0378">Hydrolase</keyword>
<dbReference type="EC" id="3.4.21.-" evidence="7"/>
<dbReference type="PANTHER" id="PTHR43806:SF11">
    <property type="entry name" value="CEREVISIN-RELATED"/>
    <property type="match status" value="1"/>
</dbReference>
<organism evidence="7 8">
    <name type="scientific">Roseibium album</name>
    <dbReference type="NCBI Taxonomy" id="311410"/>
    <lineage>
        <taxon>Bacteria</taxon>
        <taxon>Pseudomonadati</taxon>
        <taxon>Pseudomonadota</taxon>
        <taxon>Alphaproteobacteria</taxon>
        <taxon>Hyphomicrobiales</taxon>
        <taxon>Stappiaceae</taxon>
        <taxon>Roseibium</taxon>
    </lineage>
</organism>
<evidence type="ECO:0000256" key="4">
    <source>
        <dbReference type="ARBA" id="ARBA00022825"/>
    </source>
</evidence>
<keyword evidence="8" id="KW-1185">Reference proteome</keyword>
<sequence>MRELVPILEYVLTYCTRAVPCVLLTLFFNVASHAGSPSSARDWIRQATTHVCGKADMSGLQIQNALAGSWLLEENYQPNETAPVRTSFRLALPGGDEMTLESRLANGMLRQFRASYSNFDGNELRPALLAIADGSCTVRSAREIREEEGPWIFLDQLEDDLETLRWAETLQAPWPEGDDPGGVRVALVDSGLAYDLPLLASRLARDDDGEPIGFDFWDMDPWPYDGDTSRGPFLPIRHGTAVASILAREAPNAALVPYRYPRPDMSRLTDLVEHALEHGIKIIAMPLGSRNPDDRKAFEDALKDKDILAIVSAGNDGRDIDNDPVYPAGLELENILTVTSADAFGRLATGSNWGGKSVDIMLPAENIEVTDFRGATGVTSGSSYAVPRLAALAARILADDPGLTVPELKARILERASPSPFERQGAVATGWIPDPDTD</sequence>
<dbReference type="SUPFAM" id="SSF52743">
    <property type="entry name" value="Subtilisin-like"/>
    <property type="match status" value="1"/>
</dbReference>
<dbReference type="Proteomes" id="UP000049983">
    <property type="component" value="Unassembled WGS sequence"/>
</dbReference>
<feature type="active site" description="Charge relay system" evidence="5">
    <location>
        <position position="189"/>
    </location>
</feature>
<protein>
    <submittedName>
        <fullName evidence="7">Intracellular serine protease</fullName>
        <ecNumber evidence="7">3.4.21.-</ecNumber>
    </submittedName>
</protein>
<dbReference type="InterPro" id="IPR036852">
    <property type="entry name" value="Peptidase_S8/S53_dom_sf"/>
</dbReference>
<dbReference type="Gene3D" id="3.40.50.200">
    <property type="entry name" value="Peptidase S8/S53 domain"/>
    <property type="match status" value="1"/>
</dbReference>
<dbReference type="PANTHER" id="PTHR43806">
    <property type="entry name" value="PEPTIDASE S8"/>
    <property type="match status" value="1"/>
</dbReference>
<dbReference type="InterPro" id="IPR023827">
    <property type="entry name" value="Peptidase_S8_Asp-AS"/>
</dbReference>
<dbReference type="InterPro" id="IPR000209">
    <property type="entry name" value="Peptidase_S8/S53_dom"/>
</dbReference>
<evidence type="ECO:0000259" key="6">
    <source>
        <dbReference type="Pfam" id="PF00082"/>
    </source>
</evidence>
<evidence type="ECO:0000313" key="7">
    <source>
        <dbReference type="EMBL" id="CTQ78611.1"/>
    </source>
</evidence>
<evidence type="ECO:0000313" key="8">
    <source>
        <dbReference type="Proteomes" id="UP000049983"/>
    </source>
</evidence>
<dbReference type="PROSITE" id="PS51892">
    <property type="entry name" value="SUBTILASE"/>
    <property type="match status" value="1"/>
</dbReference>
<dbReference type="Pfam" id="PF00082">
    <property type="entry name" value="Peptidase_S8"/>
    <property type="match status" value="1"/>
</dbReference>
<dbReference type="GO" id="GO:0006508">
    <property type="term" value="P:proteolysis"/>
    <property type="evidence" value="ECO:0007669"/>
    <property type="project" value="UniProtKB-KW"/>
</dbReference>
<reference evidence="8" key="1">
    <citation type="submission" date="2015-07" db="EMBL/GenBank/DDBJ databases">
        <authorList>
            <person name="Rodrigo-Torres Lidia"/>
            <person name="Arahal R.David."/>
        </authorList>
    </citation>
    <scope>NUCLEOTIDE SEQUENCE [LARGE SCALE GENOMIC DNA]</scope>
    <source>
        <strain evidence="8">CECT 5096</strain>
    </source>
</reference>
<evidence type="ECO:0000256" key="1">
    <source>
        <dbReference type="ARBA" id="ARBA00011073"/>
    </source>
</evidence>
<proteinExistence type="inferred from homology"/>
<feature type="domain" description="Peptidase S8/S53" evidence="6">
    <location>
        <begin position="182"/>
        <end position="423"/>
    </location>
</feature>
<gene>
    <name evidence="7" type="primary">isp</name>
    <name evidence="7" type="ORF">LA5096_05731</name>
</gene>
<dbReference type="AlphaFoldDB" id="A0A0M7AZA0"/>
<dbReference type="InterPro" id="IPR050131">
    <property type="entry name" value="Peptidase_S8_subtilisin-like"/>
</dbReference>
<dbReference type="GO" id="GO:0004252">
    <property type="term" value="F:serine-type endopeptidase activity"/>
    <property type="evidence" value="ECO:0007669"/>
    <property type="project" value="UniProtKB-UniRule"/>
</dbReference>
<feature type="active site" description="Charge relay system" evidence="5">
    <location>
        <position position="238"/>
    </location>
</feature>
<dbReference type="OrthoDB" id="7359054at2"/>
<dbReference type="InterPro" id="IPR015500">
    <property type="entry name" value="Peptidase_S8_subtilisin-rel"/>
</dbReference>
<evidence type="ECO:0000256" key="3">
    <source>
        <dbReference type="ARBA" id="ARBA00022801"/>
    </source>
</evidence>
<feature type="active site" description="Charge relay system" evidence="5">
    <location>
        <position position="383"/>
    </location>
</feature>
<dbReference type="PROSITE" id="PS00136">
    <property type="entry name" value="SUBTILASE_ASP"/>
    <property type="match status" value="1"/>
</dbReference>
<keyword evidence="4 5" id="KW-0720">Serine protease</keyword>
<evidence type="ECO:0000256" key="2">
    <source>
        <dbReference type="ARBA" id="ARBA00022670"/>
    </source>
</evidence>
<name>A0A0M7AZA0_9HYPH</name>
<keyword evidence="2 5" id="KW-0645">Protease</keyword>
<dbReference type="STRING" id="311410.LA5095_05156"/>
<comment type="similarity">
    <text evidence="1 5">Belongs to the peptidase S8 family.</text>
</comment>